<name>A0AAW0GIP3_9APHY</name>
<proteinExistence type="predicted"/>
<gene>
    <name evidence="1" type="ORF">QCA50_007412</name>
</gene>
<keyword evidence="2" id="KW-1185">Reference proteome</keyword>
<protein>
    <submittedName>
        <fullName evidence="1">Uncharacterized protein</fullName>
    </submittedName>
</protein>
<organism evidence="1 2">
    <name type="scientific">Cerrena zonata</name>
    <dbReference type="NCBI Taxonomy" id="2478898"/>
    <lineage>
        <taxon>Eukaryota</taxon>
        <taxon>Fungi</taxon>
        <taxon>Dikarya</taxon>
        <taxon>Basidiomycota</taxon>
        <taxon>Agaricomycotina</taxon>
        <taxon>Agaricomycetes</taxon>
        <taxon>Polyporales</taxon>
        <taxon>Cerrenaceae</taxon>
        <taxon>Cerrena</taxon>
    </lineage>
</organism>
<reference evidence="1 2" key="1">
    <citation type="submission" date="2022-09" db="EMBL/GenBank/DDBJ databases">
        <authorList>
            <person name="Palmer J.M."/>
        </authorList>
    </citation>
    <scope>NUCLEOTIDE SEQUENCE [LARGE SCALE GENOMIC DNA]</scope>
    <source>
        <strain evidence="1 2">DSM 7382</strain>
    </source>
</reference>
<dbReference type="Proteomes" id="UP001385951">
    <property type="component" value="Unassembled WGS sequence"/>
</dbReference>
<sequence length="103" mass="11627">MDACTSAHLTRCSGSNLDYGIRRSEPHVFLPSGRTPIYAVFSYDACQKYSIETQFVLSIFPNLNRGAQNIDYSAMLQNTSTMWETFAIPGVHSRTFLHMSQQV</sequence>
<dbReference type="AlphaFoldDB" id="A0AAW0GIP3"/>
<accession>A0AAW0GIP3</accession>
<evidence type="ECO:0000313" key="2">
    <source>
        <dbReference type="Proteomes" id="UP001385951"/>
    </source>
</evidence>
<evidence type="ECO:0000313" key="1">
    <source>
        <dbReference type="EMBL" id="KAK7689619.1"/>
    </source>
</evidence>
<comment type="caution">
    <text evidence="1">The sequence shown here is derived from an EMBL/GenBank/DDBJ whole genome shotgun (WGS) entry which is preliminary data.</text>
</comment>
<dbReference type="EMBL" id="JASBNA010000008">
    <property type="protein sequence ID" value="KAK7689619.1"/>
    <property type="molecule type" value="Genomic_DNA"/>
</dbReference>